<dbReference type="EMBL" id="GBXM01067634">
    <property type="protein sequence ID" value="JAH40943.1"/>
    <property type="molecule type" value="Transcribed_RNA"/>
</dbReference>
<accession>A0A0E9SKB4</accession>
<reference evidence="1" key="2">
    <citation type="journal article" date="2015" name="Fish Shellfish Immunol.">
        <title>Early steps in the European eel (Anguilla anguilla)-Vibrio vulnificus interaction in the gills: Role of the RtxA13 toxin.</title>
        <authorList>
            <person name="Callol A."/>
            <person name="Pajuelo D."/>
            <person name="Ebbesson L."/>
            <person name="Teles M."/>
            <person name="MacKenzie S."/>
            <person name="Amaro C."/>
        </authorList>
    </citation>
    <scope>NUCLEOTIDE SEQUENCE</scope>
</reference>
<organism evidence="1">
    <name type="scientific">Anguilla anguilla</name>
    <name type="common">European freshwater eel</name>
    <name type="synonym">Muraena anguilla</name>
    <dbReference type="NCBI Taxonomy" id="7936"/>
    <lineage>
        <taxon>Eukaryota</taxon>
        <taxon>Metazoa</taxon>
        <taxon>Chordata</taxon>
        <taxon>Craniata</taxon>
        <taxon>Vertebrata</taxon>
        <taxon>Euteleostomi</taxon>
        <taxon>Actinopterygii</taxon>
        <taxon>Neopterygii</taxon>
        <taxon>Teleostei</taxon>
        <taxon>Anguilliformes</taxon>
        <taxon>Anguillidae</taxon>
        <taxon>Anguilla</taxon>
    </lineage>
</organism>
<dbReference type="AlphaFoldDB" id="A0A0E9SKB4"/>
<sequence>MVNNTEKKALTLCVCVWKRRENDCNRRCSVLAVTEKTGLTPTLTFFSFLFLIPRHCSSFPFKPNPAAFGVSNWQFVRSIFTNRVIL</sequence>
<evidence type="ECO:0000313" key="1">
    <source>
        <dbReference type="EMBL" id="JAH40943.1"/>
    </source>
</evidence>
<reference evidence="1" key="1">
    <citation type="submission" date="2014-11" db="EMBL/GenBank/DDBJ databases">
        <authorList>
            <person name="Amaro Gonzalez C."/>
        </authorList>
    </citation>
    <scope>NUCLEOTIDE SEQUENCE</scope>
</reference>
<protein>
    <submittedName>
        <fullName evidence="1">Uncharacterized protein</fullName>
    </submittedName>
</protein>
<name>A0A0E9SKB4_ANGAN</name>
<proteinExistence type="predicted"/>